<dbReference type="PROSITE" id="PS00236">
    <property type="entry name" value="NEUROTR_ION_CHANNEL"/>
    <property type="match status" value="1"/>
</dbReference>
<dbReference type="Pfam" id="PF02931">
    <property type="entry name" value="Neur_chan_LBD"/>
    <property type="match status" value="1"/>
</dbReference>
<evidence type="ECO:0000256" key="1">
    <source>
        <dbReference type="ARBA" id="ARBA00010180"/>
    </source>
</evidence>
<dbReference type="PRINTS" id="PR00252">
    <property type="entry name" value="NRIONCHANNEL"/>
</dbReference>
<keyword evidence="13" id="KW-0325">Glycoprotein</keyword>
<keyword evidence="17 20" id="KW-0407">Ion channel</keyword>
<dbReference type="SUPFAM" id="SSF63712">
    <property type="entry name" value="Nicotinic receptor ligand binding domain-like"/>
    <property type="match status" value="1"/>
</dbReference>
<dbReference type="InterPro" id="IPR036734">
    <property type="entry name" value="Neur_chan_lig-bd_sf"/>
</dbReference>
<organism evidence="23">
    <name type="scientific">Rhipicephalus microplus</name>
    <name type="common">Cattle tick</name>
    <name type="synonym">Boophilus microplus</name>
    <dbReference type="NCBI Taxonomy" id="6941"/>
    <lineage>
        <taxon>Eukaryota</taxon>
        <taxon>Metazoa</taxon>
        <taxon>Ecdysozoa</taxon>
        <taxon>Arthropoda</taxon>
        <taxon>Chelicerata</taxon>
        <taxon>Arachnida</taxon>
        <taxon>Acari</taxon>
        <taxon>Parasitiformes</taxon>
        <taxon>Ixodida</taxon>
        <taxon>Ixodoidea</taxon>
        <taxon>Ixodidae</taxon>
        <taxon>Rhipicephalinae</taxon>
        <taxon>Rhipicephalus</taxon>
        <taxon>Boophilus</taxon>
    </lineage>
</organism>
<evidence type="ECO:0000259" key="21">
    <source>
        <dbReference type="Pfam" id="PF02931"/>
    </source>
</evidence>
<dbReference type="Gene3D" id="2.70.170.10">
    <property type="entry name" value="Neurotransmitter-gated ion-channel ligand-binding domain"/>
    <property type="match status" value="1"/>
</dbReference>
<feature type="transmembrane region" description="Helical" evidence="20">
    <location>
        <begin position="275"/>
        <end position="293"/>
    </location>
</feature>
<dbReference type="AlphaFoldDB" id="A0A6M2D645"/>
<dbReference type="FunFam" id="2.70.170.10:FF:000021">
    <property type="entry name" value="Gamma-aminobutyric acid receptor isoform 3b"/>
    <property type="match status" value="1"/>
</dbReference>
<accession>A0A6M2D645</accession>
<feature type="domain" description="Neurotransmitter-gated ion-channel transmembrane" evidence="22">
    <location>
        <begin position="248"/>
        <end position="350"/>
    </location>
</feature>
<dbReference type="PRINTS" id="PR00253">
    <property type="entry name" value="GABAARECEPTR"/>
</dbReference>
<evidence type="ECO:0000256" key="9">
    <source>
        <dbReference type="ARBA" id="ARBA00023136"/>
    </source>
</evidence>
<keyword evidence="16" id="KW-1071">Ligand-gated ion channel</keyword>
<dbReference type="InterPro" id="IPR038050">
    <property type="entry name" value="Neuro_actylchol_rec"/>
</dbReference>
<evidence type="ECO:0000256" key="8">
    <source>
        <dbReference type="ARBA" id="ARBA00023065"/>
    </source>
</evidence>
<dbReference type="InterPro" id="IPR006202">
    <property type="entry name" value="Neur_chan_lig-bd"/>
</dbReference>
<evidence type="ECO:0000256" key="16">
    <source>
        <dbReference type="ARBA" id="ARBA00023286"/>
    </source>
</evidence>
<keyword evidence="9 20" id="KW-0472">Membrane</keyword>
<feature type="chain" id="PRO_5027144052" description="Gamma-aminobutyric acid receptor subunit beta" evidence="20">
    <location>
        <begin position="22"/>
        <end position="431"/>
    </location>
</feature>
<dbReference type="CDD" id="cd18993">
    <property type="entry name" value="LGIC_ECD_GluCl"/>
    <property type="match status" value="1"/>
</dbReference>
<dbReference type="InterPro" id="IPR018000">
    <property type="entry name" value="Neurotransmitter_ion_chnl_CS"/>
</dbReference>
<evidence type="ECO:0000256" key="4">
    <source>
        <dbReference type="ARBA" id="ARBA00022692"/>
    </source>
</evidence>
<keyword evidence="3" id="KW-1003">Cell membrane</keyword>
<dbReference type="InterPro" id="IPR036719">
    <property type="entry name" value="Neuro-gated_channel_TM_sf"/>
</dbReference>
<comment type="subcellular location">
    <subcellularLocation>
        <location evidence="18">Postsynaptic cell membrane</location>
        <topology evidence="18">Multi-pass membrane protein</topology>
    </subcellularLocation>
</comment>
<evidence type="ECO:0000256" key="20">
    <source>
        <dbReference type="RuleBase" id="RU000687"/>
    </source>
</evidence>
<reference evidence="23" key="1">
    <citation type="submission" date="2019-09" db="EMBL/GenBank/DDBJ databases">
        <title>Organ-specific transcriptomic study of the physiology of the cattle tick, Rhipicephalus microplus.</title>
        <authorList>
            <person name="Tirloni L."/>
            <person name="Braz G."/>
            <person name="Gandara A.C.P."/>
            <person name="Sabadin G.A."/>
            <person name="da Silva R.M."/>
            <person name="Guizzo M.G."/>
            <person name="Machado J.A."/>
            <person name="Costa E.P."/>
            <person name="Gomes H.F."/>
            <person name="Moraes J."/>
            <person name="Mota M.B.S."/>
            <person name="Mesquita R.D."/>
            <person name="Alvarenga P.H."/>
            <person name="Alves F."/>
            <person name="Seixas A."/>
            <person name="da Fonseca R.N."/>
            <person name="Fogaca A."/>
            <person name="Logullo C."/>
            <person name="Tanaka A."/>
            <person name="Daffre S."/>
            <person name="Termignoni C."/>
            <person name="Vaz I.S.Jr."/>
            <person name="Oliveira P.L."/>
            <person name="Ribeiro J.M."/>
        </authorList>
    </citation>
    <scope>NUCLEOTIDE SEQUENCE</scope>
    <source>
        <strain evidence="23">Porto Alegre</strain>
    </source>
</reference>
<evidence type="ECO:0000256" key="7">
    <source>
        <dbReference type="ARBA" id="ARBA00023018"/>
    </source>
</evidence>
<feature type="domain" description="Neurotransmitter-gated ion-channel ligand-binding" evidence="21">
    <location>
        <begin position="33"/>
        <end position="213"/>
    </location>
</feature>
<proteinExistence type="inferred from homology"/>
<keyword evidence="15" id="KW-0628">Postsynaptic cell membrane</keyword>
<dbReference type="VEuPathDB" id="VectorBase:LOC119172082"/>
<dbReference type="InterPro" id="IPR006201">
    <property type="entry name" value="Neur_channel"/>
</dbReference>
<dbReference type="Pfam" id="PF02932">
    <property type="entry name" value="Neur_chan_memb"/>
    <property type="match status" value="1"/>
</dbReference>
<feature type="transmembrane region" description="Helical" evidence="20">
    <location>
        <begin position="399"/>
        <end position="417"/>
    </location>
</feature>
<keyword evidence="11" id="KW-0675">Receptor</keyword>
<evidence type="ECO:0000256" key="12">
    <source>
        <dbReference type="ARBA" id="ARBA00023173"/>
    </source>
</evidence>
<dbReference type="OrthoDB" id="442503at2759"/>
<evidence type="ECO:0000256" key="6">
    <source>
        <dbReference type="ARBA" id="ARBA00022989"/>
    </source>
</evidence>
<evidence type="ECO:0000256" key="5">
    <source>
        <dbReference type="ARBA" id="ARBA00022729"/>
    </source>
</evidence>
<keyword evidence="5 20" id="KW-0732">Signal</keyword>
<dbReference type="InterPro" id="IPR006029">
    <property type="entry name" value="Neurotrans-gated_channel_TM"/>
</dbReference>
<keyword evidence="2 20" id="KW-0813">Transport</keyword>
<keyword evidence="8 20" id="KW-0406">Ion transport</keyword>
<evidence type="ECO:0000313" key="23">
    <source>
        <dbReference type="EMBL" id="NOV41294.1"/>
    </source>
</evidence>
<evidence type="ECO:0000256" key="18">
    <source>
        <dbReference type="ARBA" id="ARBA00034104"/>
    </source>
</evidence>
<evidence type="ECO:0000256" key="19">
    <source>
        <dbReference type="ARBA" id="ARBA00071250"/>
    </source>
</evidence>
<evidence type="ECO:0000256" key="10">
    <source>
        <dbReference type="ARBA" id="ARBA00023157"/>
    </source>
</evidence>
<keyword evidence="10" id="KW-1015">Disulfide bond</keyword>
<feature type="transmembrane region" description="Helical" evidence="20">
    <location>
        <begin position="308"/>
        <end position="331"/>
    </location>
</feature>
<dbReference type="SUPFAM" id="SSF90112">
    <property type="entry name" value="Neurotransmitter-gated ion-channel transmembrane pore"/>
    <property type="match status" value="1"/>
</dbReference>
<evidence type="ECO:0000259" key="22">
    <source>
        <dbReference type="Pfam" id="PF02932"/>
    </source>
</evidence>
<keyword evidence="4 20" id="KW-0812">Transmembrane</keyword>
<evidence type="ECO:0000256" key="11">
    <source>
        <dbReference type="ARBA" id="ARBA00023170"/>
    </source>
</evidence>
<dbReference type="GO" id="GO:0004888">
    <property type="term" value="F:transmembrane signaling receptor activity"/>
    <property type="evidence" value="ECO:0007669"/>
    <property type="project" value="InterPro"/>
</dbReference>
<keyword evidence="12" id="KW-0869">Chloride channel</keyword>
<dbReference type="GO" id="GO:0034707">
    <property type="term" value="C:chloride channel complex"/>
    <property type="evidence" value="ECO:0007669"/>
    <property type="project" value="UniProtKB-KW"/>
</dbReference>
<feature type="signal peptide" evidence="20">
    <location>
        <begin position="1"/>
        <end position="21"/>
    </location>
</feature>
<keyword evidence="14" id="KW-0868">Chloride</keyword>
<evidence type="ECO:0000256" key="15">
    <source>
        <dbReference type="ARBA" id="ARBA00023257"/>
    </source>
</evidence>
<sequence length="431" mass="49322">MLLHGSPFCVLLLLLLRGGSSLRAYNQERHSNILNTMFVKNAYDNGVRPPTINGTGPVRVEVNMFVLSIPEVSERSMDYTIQVYFRQSWLDPRLAFDDRAGDVEYVTLYDAEKIWKPDAFFSNEKEGHFHDVPGPNSLVRIFPTGRVLYSARLTLKLACPMNLKRYPFDTQSCSIIMPSYKYTTEDIVFAFKLHQPVEFYKDILVRNYKLTGHILGSCTSRTITGDYSCLRAEIWFQRMSHSLDVLVFIPCAMYVLLSWIPLWLDNTGAATRTRLTVPALVLIAMASTVSRLWDSEFPRTSYTKAVDVWTSVTFAFVIALWIDVAVVELVVRRRLGANDKAEPKVNYEIFEDSDGIELVENSKSNPKNGPARRIDQGSWKTTIRNWLKAPRSTADKVDLVSRIVFPVAFLLFVVIYIRNYAVKVDVPEEWL</sequence>
<name>A0A6M2D645_RHIMP</name>
<dbReference type="GO" id="GO:0005254">
    <property type="term" value="F:chloride channel activity"/>
    <property type="evidence" value="ECO:0007669"/>
    <property type="project" value="UniProtKB-KW"/>
</dbReference>
<evidence type="ECO:0000256" key="13">
    <source>
        <dbReference type="ARBA" id="ARBA00023180"/>
    </source>
</evidence>
<dbReference type="GO" id="GO:0099095">
    <property type="term" value="F:ligand-gated monoatomic anion channel activity"/>
    <property type="evidence" value="ECO:0007669"/>
    <property type="project" value="UniProtKB-ARBA"/>
</dbReference>
<evidence type="ECO:0000256" key="17">
    <source>
        <dbReference type="ARBA" id="ARBA00023303"/>
    </source>
</evidence>
<evidence type="ECO:0000256" key="14">
    <source>
        <dbReference type="ARBA" id="ARBA00023214"/>
    </source>
</evidence>
<dbReference type="GO" id="GO:0045211">
    <property type="term" value="C:postsynaptic membrane"/>
    <property type="evidence" value="ECO:0007669"/>
    <property type="project" value="UniProtKB-SubCell"/>
</dbReference>
<evidence type="ECO:0000256" key="2">
    <source>
        <dbReference type="ARBA" id="ARBA00022448"/>
    </source>
</evidence>
<keyword evidence="6 20" id="KW-1133">Transmembrane helix</keyword>
<dbReference type="InterPro" id="IPR006028">
    <property type="entry name" value="GABAA/Glycine_rcpt"/>
</dbReference>
<keyword evidence="7" id="KW-0770">Synapse</keyword>
<evidence type="ECO:0000256" key="3">
    <source>
        <dbReference type="ARBA" id="ARBA00022475"/>
    </source>
</evidence>
<dbReference type="EMBL" id="GHWJ01008557">
    <property type="protein sequence ID" value="NOV41294.1"/>
    <property type="molecule type" value="Transcribed_RNA"/>
</dbReference>
<dbReference type="PANTHER" id="PTHR18945">
    <property type="entry name" value="NEUROTRANSMITTER GATED ION CHANNEL"/>
    <property type="match status" value="1"/>
</dbReference>
<dbReference type="GO" id="GO:0005230">
    <property type="term" value="F:extracellular ligand-gated monoatomic ion channel activity"/>
    <property type="evidence" value="ECO:0007669"/>
    <property type="project" value="InterPro"/>
</dbReference>
<dbReference type="Gene3D" id="1.20.58.390">
    <property type="entry name" value="Neurotransmitter-gated ion-channel transmembrane domain"/>
    <property type="match status" value="1"/>
</dbReference>
<protein>
    <recommendedName>
        <fullName evidence="19">Gamma-aminobutyric acid receptor subunit beta</fullName>
    </recommendedName>
</protein>
<feature type="transmembrane region" description="Helical" evidence="20">
    <location>
        <begin position="245"/>
        <end position="263"/>
    </location>
</feature>
<comment type="similarity">
    <text evidence="1">Belongs to the ligand-gated ion channel (TC 1.A.9) family. Gamma-aminobutyric acid receptor (TC 1.A.9.5) subfamily.</text>
</comment>